<dbReference type="RefSeq" id="WP_070951175.1">
    <property type="nucleotide sequence ID" value="NZ_CP050145.1"/>
</dbReference>
<evidence type="ECO:0000313" key="3">
    <source>
        <dbReference type="Proteomes" id="UP000179441"/>
    </source>
</evidence>
<comment type="caution">
    <text evidence="2">The sequence shown here is derived from an EMBL/GenBank/DDBJ whole genome shotgun (WGS) entry which is preliminary data.</text>
</comment>
<evidence type="ECO:0000256" key="1">
    <source>
        <dbReference type="SAM" id="MobiDB-lite"/>
    </source>
</evidence>
<dbReference type="Pfam" id="PF13481">
    <property type="entry name" value="AAA_25"/>
    <property type="match status" value="1"/>
</dbReference>
<feature type="compositionally biased region" description="Polar residues" evidence="1">
    <location>
        <begin position="28"/>
        <end position="38"/>
    </location>
</feature>
<dbReference type="EMBL" id="MLIS01000001">
    <property type="protein sequence ID" value="OHU77465.1"/>
    <property type="molecule type" value="Genomic_DNA"/>
</dbReference>
<organism evidence="2 3">
    <name type="scientific">Mycobacteroides chelonae</name>
    <name type="common">Mycobacterium chelonae</name>
    <dbReference type="NCBI Taxonomy" id="1774"/>
    <lineage>
        <taxon>Bacteria</taxon>
        <taxon>Bacillati</taxon>
        <taxon>Actinomycetota</taxon>
        <taxon>Actinomycetes</taxon>
        <taxon>Mycobacteriales</taxon>
        <taxon>Mycobacteriaceae</taxon>
        <taxon>Mycobacteroides</taxon>
    </lineage>
</organism>
<name>A0A1S1M6C0_MYCCH</name>
<dbReference type="Gene3D" id="3.40.50.300">
    <property type="entry name" value="P-loop containing nucleotide triphosphate hydrolases"/>
    <property type="match status" value="1"/>
</dbReference>
<dbReference type="SUPFAM" id="SSF52540">
    <property type="entry name" value="P-loop containing nucleoside triphosphate hydrolases"/>
    <property type="match status" value="1"/>
</dbReference>
<gene>
    <name evidence="2" type="ORF">BKG84_02705</name>
</gene>
<protein>
    <submittedName>
        <fullName evidence="2">Uncharacterized protein</fullName>
    </submittedName>
</protein>
<evidence type="ECO:0000313" key="2">
    <source>
        <dbReference type="EMBL" id="OHU77465.1"/>
    </source>
</evidence>
<accession>A0A1S1M6C0</accession>
<proteinExistence type="predicted"/>
<reference evidence="2 3" key="1">
    <citation type="submission" date="2016-10" db="EMBL/GenBank/DDBJ databases">
        <title>Evaluation of Human, Veterinary and Environmental Mycobacterium chelonae Isolates by Core Genome Phylogenomic Analysis, Targeted Gene Comparison, and Anti-microbial Susceptibility Patterns: A Tale of Mistaken Identities.</title>
        <authorList>
            <person name="Fogelson S.B."/>
            <person name="Camus A.C."/>
            <person name="Lorenz W."/>
            <person name="Vasireddy R."/>
            <person name="Vasireddy S."/>
            <person name="Smith T."/>
            <person name="Brown-Elliott B.A."/>
            <person name="Wallace R.J.Jr."/>
            <person name="Hasan N.A."/>
            <person name="Reischl U."/>
            <person name="Sanchez S."/>
        </authorList>
    </citation>
    <scope>NUCLEOTIDE SEQUENCE [LARGE SCALE GENOMIC DNA]</scope>
    <source>
        <strain evidence="2 3">15518</strain>
    </source>
</reference>
<dbReference type="InterPro" id="IPR027417">
    <property type="entry name" value="P-loop_NTPase"/>
</dbReference>
<sequence>MKSIKNDGIVAGSEANGHSHNGVGQFVGPSTDSRSQMPSDPRGRVHGQPGYNPFDNPAAEAKRQQKMKVEAVTEDRKNRWKPHWFALDSLAELSHPWASKLVWKFERHDAFRDPVTDPPTVMFCGVDAVEAGAGDEHLEALHKLKPDEMAALKIRAAAIRQDRRKQVDSMARAIAVEREGGNTELPPVTSLRDLLAEKDDDDEFRIANVWPGGGAKVLCVAQAGGGKTTLSGNLMRSLADGDSFLDVFQVSQRAERIVIIDNEMTKGMLRGWLRRQGVRNVGAVADVVTLRGQAGLFDMGNDRLRSLWTRRLADLGCDFVVFDCLKPVLEAMGLDENRETGRFLYPFTEMLAEAGVNDVLVHHHMGHANERARGDSSMLGWSDANWKIVVQANEVTGDKLRYFCTDKVRGAEREVKEGLLTYAHSTGHLTYAGGDRVAAKKEATVDQRIERILEVLADSHADGTEVMNKSAIRKAVGGKTEITDDALGKLMQEKANPRVVCRHEGRSQLYQLTPYGMDPMNVADTKRPALFGRAESGDGVKEPRS</sequence>
<keyword evidence="3" id="KW-1185">Reference proteome</keyword>
<dbReference type="Proteomes" id="UP000179441">
    <property type="component" value="Unassembled WGS sequence"/>
</dbReference>
<dbReference type="AlphaFoldDB" id="A0A1S1M6C0"/>
<feature type="region of interest" description="Disordered" evidence="1">
    <location>
        <begin position="1"/>
        <end position="65"/>
    </location>
</feature>